<dbReference type="InterPro" id="IPR036397">
    <property type="entry name" value="RNaseH_sf"/>
</dbReference>
<protein>
    <recommendedName>
        <fullName evidence="2">RNase H type-1 domain-containing protein</fullName>
    </recommendedName>
</protein>
<dbReference type="SUPFAM" id="SSF53098">
    <property type="entry name" value="Ribonuclease H-like"/>
    <property type="match status" value="1"/>
</dbReference>
<dbReference type="HOGENOM" id="CLU_171503_0_0_1"/>
<dbReference type="InterPro" id="IPR002156">
    <property type="entry name" value="RNaseH_domain"/>
</dbReference>
<dbReference type="GeneID" id="18828876"/>
<evidence type="ECO:0000256" key="1">
    <source>
        <dbReference type="SAM" id="MobiDB-lite"/>
    </source>
</evidence>
<dbReference type="STRING" id="597362.K5WZG2"/>
<reference evidence="4" key="1">
    <citation type="journal article" date="2012" name="Proc. Natl. Acad. Sci. U.S.A.">
        <title>Genome sequence of the button mushroom Agaricus bisporus reveals mechanisms governing adaptation to a humic-rich ecological niche.</title>
        <authorList>
            <person name="Morin E."/>
            <person name="Kohler A."/>
            <person name="Baker A.R."/>
            <person name="Foulongne-Oriol M."/>
            <person name="Lombard V."/>
            <person name="Nagy L.G."/>
            <person name="Ohm R.A."/>
            <person name="Patyshakuliyeva A."/>
            <person name="Brun A."/>
            <person name="Aerts A.L."/>
            <person name="Bailey A.M."/>
            <person name="Billette C."/>
            <person name="Coutinho P.M."/>
            <person name="Deakin G."/>
            <person name="Doddapaneni H."/>
            <person name="Floudas D."/>
            <person name="Grimwood J."/>
            <person name="Hilden K."/>
            <person name="Kuees U."/>
            <person name="LaButti K.M."/>
            <person name="Lapidus A."/>
            <person name="Lindquist E.A."/>
            <person name="Lucas S.M."/>
            <person name="Murat C."/>
            <person name="Riley R.W."/>
            <person name="Salamov A.A."/>
            <person name="Schmutz J."/>
            <person name="Subramanian V."/>
            <person name="Woesten H.A.B."/>
            <person name="Xu J."/>
            <person name="Eastwood D.C."/>
            <person name="Foster G.D."/>
            <person name="Sonnenberg A.S."/>
            <person name="Cullen D."/>
            <person name="de Vries R.P."/>
            <person name="Lundell T."/>
            <person name="Hibbett D.S."/>
            <person name="Henrissat B."/>
            <person name="Burton K.S."/>
            <person name="Kerrigan R.W."/>
            <person name="Challen M.P."/>
            <person name="Grigoriev I.V."/>
            <person name="Martin F."/>
        </authorList>
    </citation>
    <scope>NUCLEOTIDE SEQUENCE [LARGE SCALE GENOMIC DNA]</scope>
    <source>
        <strain evidence="4">JB137-S8 / ATCC MYA-4627 / FGSC 10392</strain>
    </source>
</reference>
<dbReference type="Proteomes" id="UP000008493">
    <property type="component" value="Unassembled WGS sequence"/>
</dbReference>
<dbReference type="KEGG" id="abp:AGABI1DRAFT24914"/>
<sequence>GSCENNGYQDARAGSGAHFPANPRKDIAVRVPGPDHSNQIGELYAITQAVRKSDENKNLIIISDSEYAIQSLTTRLLKNENEGWTGIKNHIWIKEAIESIRDKKGEVALTWTRGHANEPG</sequence>
<proteinExistence type="predicted"/>
<feature type="domain" description="RNase H type-1" evidence="2">
    <location>
        <begin position="1"/>
        <end position="120"/>
    </location>
</feature>
<keyword evidence="4" id="KW-1185">Reference proteome</keyword>
<organism evidence="3 4">
    <name type="scientific">Agaricus bisporus var. burnettii (strain JB137-S8 / ATCC MYA-4627 / FGSC 10392)</name>
    <name type="common">White button mushroom</name>
    <dbReference type="NCBI Taxonomy" id="597362"/>
    <lineage>
        <taxon>Eukaryota</taxon>
        <taxon>Fungi</taxon>
        <taxon>Dikarya</taxon>
        <taxon>Basidiomycota</taxon>
        <taxon>Agaricomycotina</taxon>
        <taxon>Agaricomycetes</taxon>
        <taxon>Agaricomycetidae</taxon>
        <taxon>Agaricales</taxon>
        <taxon>Agaricineae</taxon>
        <taxon>Agaricaceae</taxon>
        <taxon>Agaricus</taxon>
    </lineage>
</organism>
<dbReference type="AlphaFoldDB" id="K5WZG2"/>
<evidence type="ECO:0000259" key="2">
    <source>
        <dbReference type="PROSITE" id="PS50879"/>
    </source>
</evidence>
<evidence type="ECO:0000313" key="3">
    <source>
        <dbReference type="EMBL" id="EKM80926.1"/>
    </source>
</evidence>
<dbReference type="InterPro" id="IPR012337">
    <property type="entry name" value="RNaseH-like_sf"/>
</dbReference>
<dbReference type="GO" id="GO:0004523">
    <property type="term" value="F:RNA-DNA hybrid ribonuclease activity"/>
    <property type="evidence" value="ECO:0007669"/>
    <property type="project" value="InterPro"/>
</dbReference>
<dbReference type="GO" id="GO:0003676">
    <property type="term" value="F:nucleic acid binding"/>
    <property type="evidence" value="ECO:0007669"/>
    <property type="project" value="InterPro"/>
</dbReference>
<name>K5WZG2_AGABU</name>
<feature type="non-terminal residue" evidence="3">
    <location>
        <position position="1"/>
    </location>
</feature>
<dbReference type="PROSITE" id="PS50879">
    <property type="entry name" value="RNASE_H_1"/>
    <property type="match status" value="1"/>
</dbReference>
<accession>K5WZG2</accession>
<evidence type="ECO:0000313" key="4">
    <source>
        <dbReference type="Proteomes" id="UP000008493"/>
    </source>
</evidence>
<dbReference type="InParanoid" id="K5WZG2"/>
<dbReference type="Gene3D" id="3.30.420.10">
    <property type="entry name" value="Ribonuclease H-like superfamily/Ribonuclease H"/>
    <property type="match status" value="1"/>
</dbReference>
<dbReference type="Pfam" id="PF00075">
    <property type="entry name" value="RNase_H"/>
    <property type="match status" value="1"/>
</dbReference>
<feature type="non-terminal residue" evidence="3">
    <location>
        <position position="120"/>
    </location>
</feature>
<dbReference type="OrthoDB" id="2752996at2759"/>
<dbReference type="OMA" id="RGHANEP"/>
<feature type="region of interest" description="Disordered" evidence="1">
    <location>
        <begin position="1"/>
        <end position="25"/>
    </location>
</feature>
<dbReference type="EMBL" id="JH971388">
    <property type="protein sequence ID" value="EKM80926.1"/>
    <property type="molecule type" value="Genomic_DNA"/>
</dbReference>
<gene>
    <name evidence="3" type="ORF">AGABI1DRAFT_24914</name>
</gene>
<dbReference type="RefSeq" id="XP_007327974.1">
    <property type="nucleotide sequence ID" value="XM_007327912.1"/>
</dbReference>